<dbReference type="SMART" id="SM00184">
    <property type="entry name" value="RING"/>
    <property type="match status" value="1"/>
</dbReference>
<keyword evidence="5" id="KW-0479">Metal-binding</keyword>
<gene>
    <name evidence="14" type="primary">LOC110803426</name>
</gene>
<dbReference type="SUPFAM" id="SSF57850">
    <property type="entry name" value="RING/U-box"/>
    <property type="match status" value="1"/>
</dbReference>
<keyword evidence="11" id="KW-0472">Membrane</keyword>
<keyword evidence="11" id="KW-0812">Transmembrane</keyword>
<evidence type="ECO:0000259" key="12">
    <source>
        <dbReference type="PROSITE" id="PS50089"/>
    </source>
</evidence>
<dbReference type="AlphaFoldDB" id="A0A9R0JAU3"/>
<reference evidence="13" key="1">
    <citation type="journal article" date="2021" name="Nat. Commun.">
        <title>Genomic analyses provide insights into spinach domestication and the genetic basis of agronomic traits.</title>
        <authorList>
            <person name="Cai X."/>
            <person name="Sun X."/>
            <person name="Xu C."/>
            <person name="Sun H."/>
            <person name="Wang X."/>
            <person name="Ge C."/>
            <person name="Zhang Z."/>
            <person name="Wang Q."/>
            <person name="Fei Z."/>
            <person name="Jiao C."/>
            <person name="Wang Q."/>
        </authorList>
    </citation>
    <scope>NUCLEOTIDE SEQUENCE [LARGE SCALE GENOMIC DNA]</scope>
    <source>
        <strain evidence="13">cv. Varoflay</strain>
    </source>
</reference>
<dbReference type="InterPro" id="IPR001841">
    <property type="entry name" value="Znf_RING"/>
</dbReference>
<dbReference type="Pfam" id="PF13639">
    <property type="entry name" value="zf-RING_2"/>
    <property type="match status" value="1"/>
</dbReference>
<evidence type="ECO:0000256" key="8">
    <source>
        <dbReference type="ARBA" id="ARBA00022833"/>
    </source>
</evidence>
<dbReference type="InterPro" id="IPR013083">
    <property type="entry name" value="Znf_RING/FYVE/PHD"/>
</dbReference>
<evidence type="ECO:0000256" key="9">
    <source>
        <dbReference type="PROSITE-ProRule" id="PRU00175"/>
    </source>
</evidence>
<dbReference type="GO" id="GO:0016567">
    <property type="term" value="P:protein ubiquitination"/>
    <property type="evidence" value="ECO:0007669"/>
    <property type="project" value="InterPro"/>
</dbReference>
<keyword evidence="6 9" id="KW-0863">Zinc-finger</keyword>
<evidence type="ECO:0000256" key="11">
    <source>
        <dbReference type="SAM" id="Phobius"/>
    </source>
</evidence>
<evidence type="ECO:0000256" key="10">
    <source>
        <dbReference type="SAM" id="MobiDB-lite"/>
    </source>
</evidence>
<evidence type="ECO:0000256" key="3">
    <source>
        <dbReference type="ARBA" id="ARBA00012483"/>
    </source>
</evidence>
<protein>
    <recommendedName>
        <fullName evidence="3">RING-type E3 ubiquitin transferase</fullName>
        <ecNumber evidence="3">2.3.2.27</ecNumber>
    </recommendedName>
</protein>
<dbReference type="GeneID" id="110803426"/>
<dbReference type="OrthoDB" id="8062037at2759"/>
<accession>A0A9R0JAU3</accession>
<keyword evidence="13" id="KW-1185">Reference proteome</keyword>
<evidence type="ECO:0000256" key="7">
    <source>
        <dbReference type="ARBA" id="ARBA00022786"/>
    </source>
</evidence>
<dbReference type="EC" id="2.3.2.27" evidence="3"/>
<feature type="compositionally biased region" description="Polar residues" evidence="10">
    <location>
        <begin position="179"/>
        <end position="191"/>
    </location>
</feature>
<feature type="transmembrane region" description="Helical" evidence="11">
    <location>
        <begin position="23"/>
        <end position="47"/>
    </location>
</feature>
<name>A0A9R0JAU3_SPIOL</name>
<evidence type="ECO:0000313" key="13">
    <source>
        <dbReference type="Proteomes" id="UP000813463"/>
    </source>
</evidence>
<dbReference type="RefSeq" id="XP_021864627.1">
    <property type="nucleotide sequence ID" value="XM_022008935.2"/>
</dbReference>
<keyword evidence="7" id="KW-0833">Ubl conjugation pathway</keyword>
<dbReference type="PANTHER" id="PTHR46913">
    <property type="entry name" value="RING-H2 FINGER PROTEIN ATL16"/>
    <property type="match status" value="1"/>
</dbReference>
<dbReference type="InterPro" id="IPR044600">
    <property type="entry name" value="ATL1/ATL16-like"/>
</dbReference>
<feature type="domain" description="RING-type" evidence="12">
    <location>
        <begin position="102"/>
        <end position="144"/>
    </location>
</feature>
<evidence type="ECO:0000256" key="2">
    <source>
        <dbReference type="ARBA" id="ARBA00004906"/>
    </source>
</evidence>
<dbReference type="GO" id="GO:0061630">
    <property type="term" value="F:ubiquitin protein ligase activity"/>
    <property type="evidence" value="ECO:0007669"/>
    <property type="project" value="UniProtKB-EC"/>
</dbReference>
<evidence type="ECO:0000256" key="6">
    <source>
        <dbReference type="ARBA" id="ARBA00022771"/>
    </source>
</evidence>
<organism evidence="13 14">
    <name type="scientific">Spinacia oleracea</name>
    <name type="common">Spinach</name>
    <dbReference type="NCBI Taxonomy" id="3562"/>
    <lineage>
        <taxon>Eukaryota</taxon>
        <taxon>Viridiplantae</taxon>
        <taxon>Streptophyta</taxon>
        <taxon>Embryophyta</taxon>
        <taxon>Tracheophyta</taxon>
        <taxon>Spermatophyta</taxon>
        <taxon>Magnoliopsida</taxon>
        <taxon>eudicotyledons</taxon>
        <taxon>Gunneridae</taxon>
        <taxon>Pentapetalae</taxon>
        <taxon>Caryophyllales</taxon>
        <taxon>Chenopodiaceae</taxon>
        <taxon>Chenopodioideae</taxon>
        <taxon>Anserineae</taxon>
        <taxon>Spinacia</taxon>
    </lineage>
</organism>
<dbReference type="GO" id="GO:0008270">
    <property type="term" value="F:zinc ion binding"/>
    <property type="evidence" value="ECO:0007669"/>
    <property type="project" value="UniProtKB-KW"/>
</dbReference>
<evidence type="ECO:0000256" key="4">
    <source>
        <dbReference type="ARBA" id="ARBA00022679"/>
    </source>
</evidence>
<dbReference type="CDD" id="cd16461">
    <property type="entry name" value="RING-H2_EL5-like"/>
    <property type="match status" value="1"/>
</dbReference>
<dbReference type="Gene3D" id="3.30.40.10">
    <property type="entry name" value="Zinc/RING finger domain, C3HC4 (zinc finger)"/>
    <property type="match status" value="1"/>
</dbReference>
<evidence type="ECO:0000313" key="14">
    <source>
        <dbReference type="RefSeq" id="XP_021864627.1"/>
    </source>
</evidence>
<dbReference type="PROSITE" id="PS50089">
    <property type="entry name" value="ZF_RING_2"/>
    <property type="match status" value="1"/>
</dbReference>
<dbReference type="PANTHER" id="PTHR46913:SF23">
    <property type="entry name" value="E3 UBIQUITIN-PROTEIN LIGASE RHA4A-RELATED"/>
    <property type="match status" value="1"/>
</dbReference>
<feature type="region of interest" description="Disordered" evidence="10">
    <location>
        <begin position="159"/>
        <end position="212"/>
    </location>
</feature>
<keyword evidence="4" id="KW-0808">Transferase</keyword>
<keyword evidence="11" id="KW-1133">Transmembrane helix</keyword>
<comment type="pathway">
    <text evidence="2">Protein modification; protein ubiquitination.</text>
</comment>
<reference evidence="14" key="2">
    <citation type="submission" date="2025-08" db="UniProtKB">
        <authorList>
            <consortium name="RefSeq"/>
        </authorList>
    </citation>
    <scope>IDENTIFICATION</scope>
    <source>
        <tissue evidence="14">Leaf</tissue>
    </source>
</reference>
<keyword evidence="8" id="KW-0862">Zinc</keyword>
<proteinExistence type="predicted"/>
<comment type="catalytic activity">
    <reaction evidence="1">
        <text>S-ubiquitinyl-[E2 ubiquitin-conjugating enzyme]-L-cysteine + [acceptor protein]-L-lysine = [E2 ubiquitin-conjugating enzyme]-L-cysteine + N(6)-ubiquitinyl-[acceptor protein]-L-lysine.</text>
        <dbReference type="EC" id="2.3.2.27"/>
    </reaction>
</comment>
<evidence type="ECO:0000256" key="5">
    <source>
        <dbReference type="ARBA" id="ARBA00022723"/>
    </source>
</evidence>
<evidence type="ECO:0000256" key="1">
    <source>
        <dbReference type="ARBA" id="ARBA00000900"/>
    </source>
</evidence>
<sequence length="212" mass="24003">MGRHEDEIPANPNLYPEELQLKLYQAFIFSIPILFSIILFLLFYLFYLKRRANNNLSVQPSRLQQSASFLSPPWSVGIKGEMKDKLQVIQFDEEQRARDSLCCVCLGEFVLKEELRRLPLCKHVFHGDCIRLWLRTNATCPLCRCTVIPALKMGRPVGLGPDHITQGNDNPGPQHEQVNDGSSSSVVLNNSRPREHVVQIGEEPSSNSSNTS</sequence>
<dbReference type="Proteomes" id="UP000813463">
    <property type="component" value="Chromosome 6"/>
</dbReference>
<dbReference type="KEGG" id="soe:110803426"/>